<evidence type="ECO:0000259" key="22">
    <source>
        <dbReference type="Pfam" id="PF00136"/>
    </source>
</evidence>
<dbReference type="Gene3D" id="3.30.420.10">
    <property type="entry name" value="Ribonuclease H-like superfamily/Ribonuclease H"/>
    <property type="match status" value="1"/>
</dbReference>
<dbReference type="SUPFAM" id="SSF56672">
    <property type="entry name" value="DNA/RNA polymerases"/>
    <property type="match status" value="1"/>
</dbReference>
<dbReference type="EC" id="2.7.7.7" evidence="20"/>
<evidence type="ECO:0000256" key="8">
    <source>
        <dbReference type="ARBA" id="ARBA00022722"/>
    </source>
</evidence>
<keyword evidence="10 20" id="KW-0863">Zinc-finger</keyword>
<evidence type="ECO:0000256" key="1">
    <source>
        <dbReference type="ARBA" id="ARBA00001966"/>
    </source>
</evidence>
<evidence type="ECO:0000259" key="23">
    <source>
        <dbReference type="Pfam" id="PF03104"/>
    </source>
</evidence>
<keyword evidence="8" id="KW-0540">Nuclease</keyword>
<keyword evidence="6 20" id="KW-0548">Nucleotidyltransferase</keyword>
<keyword evidence="11" id="KW-0378">Hydrolase</keyword>
<keyword evidence="4 20" id="KW-0004">4Fe-4S</keyword>
<dbReference type="InterPro" id="IPR012337">
    <property type="entry name" value="RNaseH-like_sf"/>
</dbReference>
<feature type="domain" description="DNA polymerase delta/zeta catalytic subunit N-terminal" evidence="25">
    <location>
        <begin position="103"/>
        <end position="177"/>
    </location>
</feature>
<evidence type="ECO:0000256" key="20">
    <source>
        <dbReference type="RuleBase" id="RU000442"/>
    </source>
</evidence>
<dbReference type="InterPro" id="IPR006172">
    <property type="entry name" value="DNA-dir_DNA_pol_B"/>
</dbReference>
<dbReference type="InterPro" id="IPR017964">
    <property type="entry name" value="DNA-dir_DNA_pol_B_CS"/>
</dbReference>
<evidence type="ECO:0000313" key="27">
    <source>
        <dbReference type="Proteomes" id="UP001497744"/>
    </source>
</evidence>
<evidence type="ECO:0000256" key="13">
    <source>
        <dbReference type="ARBA" id="ARBA00022839"/>
    </source>
</evidence>
<evidence type="ECO:0000256" key="5">
    <source>
        <dbReference type="ARBA" id="ARBA00022679"/>
    </source>
</evidence>
<dbReference type="GO" id="GO:0006297">
    <property type="term" value="P:nucleotide-excision repair, DNA gap filling"/>
    <property type="evidence" value="ECO:0007669"/>
    <property type="project" value="TreeGrafter"/>
</dbReference>
<evidence type="ECO:0000256" key="15">
    <source>
        <dbReference type="ARBA" id="ARBA00023004"/>
    </source>
</evidence>
<dbReference type="InterPro" id="IPR025687">
    <property type="entry name" value="Znf-C4pol"/>
</dbReference>
<dbReference type="CDD" id="cd05777">
    <property type="entry name" value="DNA_polB_delta_exo"/>
    <property type="match status" value="1"/>
</dbReference>
<dbReference type="GO" id="GO:0051539">
    <property type="term" value="F:4 iron, 4 sulfur cluster binding"/>
    <property type="evidence" value="ECO:0007669"/>
    <property type="project" value="UniProtKB-KW"/>
</dbReference>
<evidence type="ECO:0000256" key="3">
    <source>
        <dbReference type="ARBA" id="ARBA00005755"/>
    </source>
</evidence>
<gene>
    <name evidence="26" type="ORF">BcabD6B2_24790</name>
</gene>
<evidence type="ECO:0000259" key="25">
    <source>
        <dbReference type="Pfam" id="PF24055"/>
    </source>
</evidence>
<evidence type="ECO:0000313" key="26">
    <source>
        <dbReference type="EMBL" id="GIX63044.1"/>
    </source>
</evidence>
<dbReference type="Pfam" id="PF14260">
    <property type="entry name" value="zf-C4pol"/>
    <property type="match status" value="1"/>
</dbReference>
<comment type="subcellular location">
    <subcellularLocation>
        <location evidence="2 20">Nucleus</location>
    </subcellularLocation>
</comment>
<evidence type="ECO:0000256" key="4">
    <source>
        <dbReference type="ARBA" id="ARBA00022485"/>
    </source>
</evidence>
<dbReference type="Gene3D" id="3.90.1600.10">
    <property type="entry name" value="Palm domain of DNA polymerase"/>
    <property type="match status" value="1"/>
</dbReference>
<evidence type="ECO:0000256" key="16">
    <source>
        <dbReference type="ARBA" id="ARBA00023014"/>
    </source>
</evidence>
<dbReference type="Pfam" id="PF24055">
    <property type="entry name" value="POL3_N"/>
    <property type="match status" value="1"/>
</dbReference>
<dbReference type="NCBIfam" id="TIGR00592">
    <property type="entry name" value="pol2"/>
    <property type="match status" value="1"/>
</dbReference>
<dbReference type="GO" id="GO:0003677">
    <property type="term" value="F:DNA binding"/>
    <property type="evidence" value="ECO:0007669"/>
    <property type="project" value="UniProtKB-KW"/>
</dbReference>
<dbReference type="GO" id="GO:0045004">
    <property type="term" value="P:DNA replication proofreading"/>
    <property type="evidence" value="ECO:0007669"/>
    <property type="project" value="TreeGrafter"/>
</dbReference>
<evidence type="ECO:0000256" key="10">
    <source>
        <dbReference type="ARBA" id="ARBA00022771"/>
    </source>
</evidence>
<name>A0AAV4LX65_BABCB</name>
<keyword evidence="18 20" id="KW-0539">Nucleus</keyword>
<keyword evidence="13" id="KW-0269">Exonuclease</keyword>
<evidence type="ECO:0000256" key="14">
    <source>
        <dbReference type="ARBA" id="ARBA00022932"/>
    </source>
</evidence>
<proteinExistence type="inferred from homology"/>
<dbReference type="SMART" id="SM00486">
    <property type="entry name" value="POLBc"/>
    <property type="match status" value="1"/>
</dbReference>
<dbReference type="SUPFAM" id="SSF53098">
    <property type="entry name" value="Ribonuclease H-like"/>
    <property type="match status" value="1"/>
</dbReference>
<evidence type="ECO:0000256" key="17">
    <source>
        <dbReference type="ARBA" id="ARBA00023125"/>
    </source>
</evidence>
<dbReference type="PROSITE" id="PS00116">
    <property type="entry name" value="DNA_POLYMERASE_B"/>
    <property type="match status" value="1"/>
</dbReference>
<evidence type="ECO:0000256" key="12">
    <source>
        <dbReference type="ARBA" id="ARBA00022833"/>
    </source>
</evidence>
<dbReference type="InterPro" id="IPR036397">
    <property type="entry name" value="RNaseH_sf"/>
</dbReference>
<keyword evidence="14 20" id="KW-0239">DNA-directed DNA polymerase</keyword>
<keyword evidence="5 20" id="KW-0808">Transferase</keyword>
<feature type="region of interest" description="Disordered" evidence="21">
    <location>
        <begin position="1"/>
        <end position="20"/>
    </location>
</feature>
<dbReference type="Pfam" id="PF00136">
    <property type="entry name" value="DNA_pol_B"/>
    <property type="match status" value="1"/>
</dbReference>
<dbReference type="Gene3D" id="3.30.342.10">
    <property type="entry name" value="DNA Polymerase, chain B, domain 1"/>
    <property type="match status" value="1"/>
</dbReference>
<dbReference type="GO" id="GO:0000166">
    <property type="term" value="F:nucleotide binding"/>
    <property type="evidence" value="ECO:0007669"/>
    <property type="project" value="InterPro"/>
</dbReference>
<dbReference type="PANTHER" id="PTHR10322">
    <property type="entry name" value="DNA POLYMERASE CATALYTIC SUBUNIT"/>
    <property type="match status" value="1"/>
</dbReference>
<evidence type="ECO:0000256" key="7">
    <source>
        <dbReference type="ARBA" id="ARBA00022705"/>
    </source>
</evidence>
<comment type="caution">
    <text evidence="26">The sequence shown here is derived from an EMBL/GenBank/DDBJ whole genome shotgun (WGS) entry which is preliminary data.</text>
</comment>
<keyword evidence="15 20" id="KW-0408">Iron</keyword>
<dbReference type="GO" id="GO:0008270">
    <property type="term" value="F:zinc ion binding"/>
    <property type="evidence" value="ECO:0007669"/>
    <property type="project" value="UniProtKB-KW"/>
</dbReference>
<reference evidence="26 27" key="1">
    <citation type="submission" date="2021-06" db="EMBL/GenBank/DDBJ databases">
        <title>Genome sequence of Babesia caballi.</title>
        <authorList>
            <person name="Yamagishi J."/>
            <person name="Kidaka T."/>
            <person name="Ochi A."/>
        </authorList>
    </citation>
    <scope>NUCLEOTIDE SEQUENCE [LARGE SCALE GENOMIC DNA]</scope>
    <source>
        <strain evidence="26">USDA-D6B2</strain>
    </source>
</reference>
<dbReference type="InterPro" id="IPR056435">
    <property type="entry name" value="DPOD/Z_N"/>
</dbReference>
<evidence type="ECO:0000256" key="2">
    <source>
        <dbReference type="ARBA" id="ARBA00004123"/>
    </source>
</evidence>
<dbReference type="PANTHER" id="PTHR10322:SF23">
    <property type="entry name" value="DNA POLYMERASE DELTA CATALYTIC SUBUNIT"/>
    <property type="match status" value="1"/>
</dbReference>
<dbReference type="GeneID" id="94194525"/>
<feature type="domain" description="C4-type zinc-finger of DNA polymerase delta" evidence="24">
    <location>
        <begin position="979"/>
        <end position="1049"/>
    </location>
</feature>
<organism evidence="26 27">
    <name type="scientific">Babesia caballi</name>
    <dbReference type="NCBI Taxonomy" id="5871"/>
    <lineage>
        <taxon>Eukaryota</taxon>
        <taxon>Sar</taxon>
        <taxon>Alveolata</taxon>
        <taxon>Apicomplexa</taxon>
        <taxon>Aconoidasida</taxon>
        <taxon>Piroplasmida</taxon>
        <taxon>Babesiidae</taxon>
        <taxon>Babesia</taxon>
    </lineage>
</organism>
<dbReference type="PRINTS" id="PR00106">
    <property type="entry name" value="DNAPOLB"/>
</dbReference>
<evidence type="ECO:0000256" key="6">
    <source>
        <dbReference type="ARBA" id="ARBA00022695"/>
    </source>
</evidence>
<dbReference type="Gene3D" id="1.10.287.690">
    <property type="entry name" value="Helix hairpin bin"/>
    <property type="match status" value="1"/>
</dbReference>
<keyword evidence="16 20" id="KW-0411">Iron-sulfur</keyword>
<dbReference type="EMBL" id="BPLF01000002">
    <property type="protein sequence ID" value="GIX63044.1"/>
    <property type="molecule type" value="Genomic_DNA"/>
</dbReference>
<dbReference type="GO" id="GO:0008296">
    <property type="term" value="F:3'-5'-DNA exonuclease activity"/>
    <property type="evidence" value="ECO:0007669"/>
    <property type="project" value="TreeGrafter"/>
</dbReference>
<feature type="domain" description="DNA-directed DNA polymerase family B multifunctional" evidence="22">
    <location>
        <begin position="510"/>
        <end position="943"/>
    </location>
</feature>
<dbReference type="Pfam" id="PF03104">
    <property type="entry name" value="DNA_pol_B_exo1"/>
    <property type="match status" value="1"/>
</dbReference>
<feature type="domain" description="DNA-directed DNA polymerase family B exonuclease" evidence="23">
    <location>
        <begin position="210"/>
        <end position="445"/>
    </location>
</feature>
<dbReference type="InterPro" id="IPR042087">
    <property type="entry name" value="DNA_pol_B_thumb"/>
</dbReference>
<dbReference type="Gene3D" id="1.10.132.60">
    <property type="entry name" value="DNA polymerase family B, C-terminal domain"/>
    <property type="match status" value="1"/>
</dbReference>
<dbReference type="GO" id="GO:0003887">
    <property type="term" value="F:DNA-directed DNA polymerase activity"/>
    <property type="evidence" value="ECO:0007669"/>
    <property type="project" value="UniProtKB-KW"/>
</dbReference>
<dbReference type="GO" id="GO:0006287">
    <property type="term" value="P:base-excision repair, gap-filling"/>
    <property type="evidence" value="ECO:0007669"/>
    <property type="project" value="TreeGrafter"/>
</dbReference>
<protein>
    <recommendedName>
        <fullName evidence="20">DNA polymerase</fullName>
        <ecNumber evidence="20">2.7.7.7</ecNumber>
    </recommendedName>
</protein>
<keyword evidence="7 20" id="KW-0235">DNA replication</keyword>
<dbReference type="InterPro" id="IPR023211">
    <property type="entry name" value="DNA_pol_palm_dom_sf"/>
</dbReference>
<dbReference type="InterPro" id="IPR006133">
    <property type="entry name" value="DNA-dir_DNA_pol_B_exonuc"/>
</dbReference>
<keyword evidence="27" id="KW-1185">Reference proteome</keyword>
<dbReference type="InterPro" id="IPR043502">
    <property type="entry name" value="DNA/RNA_pol_sf"/>
</dbReference>
<evidence type="ECO:0000259" key="24">
    <source>
        <dbReference type="Pfam" id="PF14260"/>
    </source>
</evidence>
<dbReference type="GO" id="GO:0043625">
    <property type="term" value="C:delta DNA polymerase complex"/>
    <property type="evidence" value="ECO:0007669"/>
    <property type="project" value="TreeGrafter"/>
</dbReference>
<evidence type="ECO:0000256" key="19">
    <source>
        <dbReference type="ARBA" id="ARBA00049244"/>
    </source>
</evidence>
<dbReference type="Proteomes" id="UP001497744">
    <property type="component" value="Unassembled WGS sequence"/>
</dbReference>
<dbReference type="InterPro" id="IPR050240">
    <property type="entry name" value="DNA_pol_type-B"/>
</dbReference>
<keyword evidence="17 20" id="KW-0238">DNA-binding</keyword>
<keyword evidence="12 20" id="KW-0862">Zinc</keyword>
<evidence type="ECO:0000256" key="21">
    <source>
        <dbReference type="SAM" id="MobiDB-lite"/>
    </source>
</evidence>
<comment type="catalytic activity">
    <reaction evidence="19 20">
        <text>DNA(n) + a 2'-deoxyribonucleoside 5'-triphosphate = DNA(n+1) + diphosphate</text>
        <dbReference type="Rhea" id="RHEA:22508"/>
        <dbReference type="Rhea" id="RHEA-COMP:17339"/>
        <dbReference type="Rhea" id="RHEA-COMP:17340"/>
        <dbReference type="ChEBI" id="CHEBI:33019"/>
        <dbReference type="ChEBI" id="CHEBI:61560"/>
        <dbReference type="ChEBI" id="CHEBI:173112"/>
        <dbReference type="EC" id="2.7.7.7"/>
    </reaction>
</comment>
<evidence type="ECO:0000256" key="11">
    <source>
        <dbReference type="ARBA" id="ARBA00022801"/>
    </source>
</evidence>
<comment type="similarity">
    <text evidence="3 20">Belongs to the DNA polymerase type-B family.</text>
</comment>
<evidence type="ECO:0000256" key="9">
    <source>
        <dbReference type="ARBA" id="ARBA00022723"/>
    </source>
</evidence>
<accession>A0AAV4LX65</accession>
<comment type="cofactor">
    <cofactor evidence="1 20">
        <name>[4Fe-4S] cluster</name>
        <dbReference type="ChEBI" id="CHEBI:49883"/>
    </cofactor>
</comment>
<dbReference type="InterPro" id="IPR006134">
    <property type="entry name" value="DNA-dir_DNA_pol_B_multi_dom"/>
</dbReference>
<keyword evidence="9 20" id="KW-0479">Metal-binding</keyword>
<dbReference type="FunFam" id="3.30.420.10:FF:000004">
    <property type="entry name" value="DNA polymerase"/>
    <property type="match status" value="1"/>
</dbReference>
<dbReference type="RefSeq" id="XP_067715113.1">
    <property type="nucleotide sequence ID" value="XM_067859012.1"/>
</dbReference>
<evidence type="ECO:0000256" key="18">
    <source>
        <dbReference type="ARBA" id="ARBA00023242"/>
    </source>
</evidence>
<sequence>MEPETQYQDPAPVPDVQTPDDTGHGAFFRSFARPPIDMSSLGDITIFQTDADYTTRFERVCAGDNGAAADQQGSGARFAEMPVVRLYGVTRDRHSVLVNVHNFLPYFYVEKPKNFGEEHIPLLIDFLNKYLMDQPPFKKTCRFVMGVSIVRIKPLMTYKPNNERDFLKITTALPRMVSTLRGYIESGIALPVLDHSGTGAAMRIAFPRQVCEANLPYVLRYLLDSNITGGCWLRLPAGSYEVERTRSSHCSLEVTTDCKSIVPMPLEGEWQAVGPIRMLSFDIECVKFTGPGFPSATTDPVIQIASVLHTHGDDLDSTQKFVFTLKQCDPLHGAHVLCFEEEADLLSAWKQFFTAVDPDFLTGYNIVNFDIPYLINRAKALNLEHFTQLPRIARIRTSVRDVIQSNNALGTFENKEINVEGRILFDVYDLVRRDHKLKSYTLNYVSFEFLKQQKEDVHHSTLSKLQLGSPADRRRIASYCLKDSVLPLLLIDKLLLLYNYVEMARVTSTPIKMLISRGQQIRVTMQIYRQCKAMGYAVPVVNGSQRAAANDATYEGGTVLDPQKGYHRNPIAVLDFQSLYPSIMIAHNLCYSTLVPPADVPHYRPEDLTTVPGHPGLCFIKAHVRKGVLPLIVEKLIEARKKAKDEMKTCTNPMLRSVLDGRQLALKVTTNSVYGYTGASSGGFLPCVEVATAITSFGRFMIVNTKETIERHFTTANGYDMDAKVVYGDTDSVMINFGTKEIQRAIELGTEAAAKITREAVRPITLVFEKVYLPLLLLAKKRYAGLYYTNAHTYDKIDCKGIETVRRDFCPLVQQMMERILRMLLVDLDLNGAIEFVKSKISQLLRNEIDISLLVVTKSLGKVDYDVRLPHVELAKKLRSRDPGKAPSVGDRVSYLIVKGTKGQPQFDRAEEPLYVVEHNIPVDTQHYLDAIKSTLMRIFEVIMPNPESLFSGEHTRYITMSSSCDSALSMFMKKVERCLGCKSVIKVPPFCDHCSKTKRQQVMLQKLEERRQKEADYFELWAQCQRCQGSLHNVVICDNRDCPIFYKRVALQVDGDGNGKLGEAGVERYEADVVGQHQRHVAVEHAPNHDVVRVVEQLARSAGLDTAHLVNVLGAQLLKQVEDAGGDGDEALQAVCQLVLSRDHVQNEGHVSDLRQFGLHGGSDDRHERDDAVAARVLLRSPRALLLVVGREPLPANVDAEVANALEDEGVEVRRGRLVVELSEAVLAELEEAEVAQSAVDAGGGDLGAVASVEEEVEAAVAEGLGLLRREPLDLEAGGRRLGD</sequence>